<gene>
    <name evidence="9" type="ORF">EKH77_19375</name>
</gene>
<dbReference type="PANTHER" id="PTHR33885:SF3">
    <property type="entry name" value="PHAGE SHOCK PROTEIN C"/>
    <property type="match status" value="1"/>
</dbReference>
<dbReference type="AlphaFoldDB" id="A0A3Q9G0Z9"/>
<keyword evidence="5 7" id="KW-0472">Membrane</keyword>
<dbReference type="InterPro" id="IPR052027">
    <property type="entry name" value="PspC"/>
</dbReference>
<sequence>MTDAPPTPEPATPPLRRSREHKLIAGVCAGLGRCFDMDPVIFRVALGVLGVTGGLGLIVYGFAWLLIPLEGEDDNEARRMLSGRVEGPALTAVLCALVGSGLFLSMLNNSGVMSFALMLIVALSGATYWSQHRRLAEAGPEDATGPEGTATGAARPHKAHKTHKPHKAMEAPPETQAPPAPGAPSWWRDSVRDPASGAPGTGYLWGPDDDVQDTALPLRDRVAKWAHGWAGTVTGTGPYPGAAPAHGTRPAAAYERPAGPTPGAGPEPASRSGQGPWLGGWTFLLALAAFGLGTGLTWHHRPLATSLEFGLAGALVVFGLGIALSSRYGRTGGGTVVAAVLTGALLAGAAALPKSVTADWSRTTWRPASQAEIRENYELGTGLGVLDLTGVPWSTSGSTSASTSGSGSGSGGAAPSLVRAEVGAGKLQVVLPQDVTAELNIQVGVGDIQLPGEGSRDVDVQPGGHRRTTLSPAAGHPSHGTLRLELKAGIGQVEVVRGTA</sequence>
<dbReference type="Proteomes" id="UP000267900">
    <property type="component" value="Chromosome"/>
</dbReference>
<evidence type="ECO:0000256" key="3">
    <source>
        <dbReference type="ARBA" id="ARBA00022692"/>
    </source>
</evidence>
<evidence type="ECO:0000259" key="8">
    <source>
        <dbReference type="Pfam" id="PF04024"/>
    </source>
</evidence>
<dbReference type="InterPro" id="IPR007168">
    <property type="entry name" value="Phageshock_PspC_N"/>
</dbReference>
<feature type="region of interest" description="Disordered" evidence="6">
    <location>
        <begin position="137"/>
        <end position="208"/>
    </location>
</feature>
<evidence type="ECO:0000313" key="10">
    <source>
        <dbReference type="Proteomes" id="UP000267900"/>
    </source>
</evidence>
<feature type="region of interest" description="Disordered" evidence="6">
    <location>
        <begin position="235"/>
        <end position="273"/>
    </location>
</feature>
<evidence type="ECO:0000256" key="7">
    <source>
        <dbReference type="SAM" id="Phobius"/>
    </source>
</evidence>
<feature type="transmembrane region" description="Helical" evidence="7">
    <location>
        <begin position="40"/>
        <end position="67"/>
    </location>
</feature>
<evidence type="ECO:0000256" key="2">
    <source>
        <dbReference type="ARBA" id="ARBA00022475"/>
    </source>
</evidence>
<reference evidence="9 10" key="1">
    <citation type="submission" date="2018-12" db="EMBL/GenBank/DDBJ databases">
        <title>The whole draft genome of Streptomyce luteoverticillatus CGMCC 15060.</title>
        <authorList>
            <person name="Feng Z."/>
            <person name="Chen G."/>
            <person name="Zhang J."/>
            <person name="Zhu H."/>
            <person name="Yu X."/>
            <person name="Zhang W."/>
            <person name="Zhang X."/>
        </authorList>
    </citation>
    <scope>NUCLEOTIDE SEQUENCE [LARGE SCALE GENOMIC DNA]</scope>
    <source>
        <strain evidence="9 10">CGMCC 15060</strain>
    </source>
</reference>
<proteinExistence type="predicted"/>
<feature type="transmembrane region" description="Helical" evidence="7">
    <location>
        <begin position="278"/>
        <end position="298"/>
    </location>
</feature>
<evidence type="ECO:0000256" key="4">
    <source>
        <dbReference type="ARBA" id="ARBA00022989"/>
    </source>
</evidence>
<keyword evidence="3 7" id="KW-0812">Transmembrane</keyword>
<feature type="domain" description="Phage shock protein PspC N-terminal" evidence="8">
    <location>
        <begin position="14"/>
        <end position="69"/>
    </location>
</feature>
<feature type="compositionally biased region" description="Basic residues" evidence="6">
    <location>
        <begin position="155"/>
        <end position="166"/>
    </location>
</feature>
<organism evidence="9 10">
    <name type="scientific">Streptomyces luteoverticillatus</name>
    <name type="common">Streptoverticillium luteoverticillatus</name>
    <dbReference type="NCBI Taxonomy" id="66425"/>
    <lineage>
        <taxon>Bacteria</taxon>
        <taxon>Bacillati</taxon>
        <taxon>Actinomycetota</taxon>
        <taxon>Actinomycetes</taxon>
        <taxon>Kitasatosporales</taxon>
        <taxon>Streptomycetaceae</taxon>
        <taxon>Streptomyces</taxon>
    </lineage>
</organism>
<dbReference type="Pfam" id="PF04024">
    <property type="entry name" value="PspC"/>
    <property type="match status" value="1"/>
</dbReference>
<comment type="subcellular location">
    <subcellularLocation>
        <location evidence="1">Cell membrane</location>
        <topology evidence="1">Single-pass membrane protein</topology>
    </subcellularLocation>
</comment>
<evidence type="ECO:0000256" key="5">
    <source>
        <dbReference type="ARBA" id="ARBA00023136"/>
    </source>
</evidence>
<evidence type="ECO:0000313" key="9">
    <source>
        <dbReference type="EMBL" id="AZQ73081.1"/>
    </source>
</evidence>
<feature type="transmembrane region" description="Helical" evidence="7">
    <location>
        <begin position="331"/>
        <end position="352"/>
    </location>
</feature>
<keyword evidence="4 7" id="KW-1133">Transmembrane helix</keyword>
<evidence type="ECO:0000256" key="6">
    <source>
        <dbReference type="SAM" id="MobiDB-lite"/>
    </source>
</evidence>
<feature type="transmembrane region" description="Helical" evidence="7">
    <location>
        <begin position="88"/>
        <end position="106"/>
    </location>
</feature>
<keyword evidence="10" id="KW-1185">Reference proteome</keyword>
<dbReference type="EMBL" id="CP034587">
    <property type="protein sequence ID" value="AZQ73081.1"/>
    <property type="molecule type" value="Genomic_DNA"/>
</dbReference>
<feature type="region of interest" description="Disordered" evidence="6">
    <location>
        <begin position="450"/>
        <end position="479"/>
    </location>
</feature>
<protein>
    <submittedName>
        <fullName evidence="9">PspC domain-containing protein</fullName>
    </submittedName>
</protein>
<feature type="transmembrane region" description="Helical" evidence="7">
    <location>
        <begin position="304"/>
        <end position="324"/>
    </location>
</feature>
<feature type="compositionally biased region" description="Low complexity" evidence="6">
    <location>
        <begin position="143"/>
        <end position="154"/>
    </location>
</feature>
<name>A0A3Q9G0Z9_STRLT</name>
<feature type="transmembrane region" description="Helical" evidence="7">
    <location>
        <begin position="112"/>
        <end position="129"/>
    </location>
</feature>
<accession>A0A3Q9G0Z9</accession>
<dbReference type="GO" id="GO:0005886">
    <property type="term" value="C:plasma membrane"/>
    <property type="evidence" value="ECO:0007669"/>
    <property type="project" value="UniProtKB-SubCell"/>
</dbReference>
<keyword evidence="2" id="KW-1003">Cell membrane</keyword>
<dbReference type="RefSeq" id="WP_126915597.1">
    <property type="nucleotide sequence ID" value="NZ_CP034587.1"/>
</dbReference>
<dbReference type="PANTHER" id="PTHR33885">
    <property type="entry name" value="PHAGE SHOCK PROTEIN C"/>
    <property type="match status" value="1"/>
</dbReference>
<evidence type="ECO:0000256" key="1">
    <source>
        <dbReference type="ARBA" id="ARBA00004162"/>
    </source>
</evidence>
<feature type="compositionally biased region" description="Low complexity" evidence="6">
    <location>
        <begin position="240"/>
        <end position="253"/>
    </location>
</feature>
<dbReference type="OrthoDB" id="3535301at2"/>